<dbReference type="PANTHER" id="PTHR30413:SF8">
    <property type="entry name" value="TRANSPORT PERMEASE PROTEIN"/>
    <property type="match status" value="1"/>
</dbReference>
<evidence type="ECO:0000256" key="3">
    <source>
        <dbReference type="ARBA" id="ARBA00022448"/>
    </source>
</evidence>
<keyword evidence="4" id="KW-1003">Cell membrane</keyword>
<dbReference type="GO" id="GO:0005886">
    <property type="term" value="C:plasma membrane"/>
    <property type="evidence" value="ECO:0007669"/>
    <property type="project" value="UniProtKB-SubCell"/>
</dbReference>
<evidence type="ECO:0000256" key="6">
    <source>
        <dbReference type="ARBA" id="ARBA00022989"/>
    </source>
</evidence>
<feature type="transmembrane region" description="Helical" evidence="8">
    <location>
        <begin position="78"/>
        <end position="97"/>
    </location>
</feature>
<dbReference type="InterPro" id="IPR013525">
    <property type="entry name" value="ABC2_TM"/>
</dbReference>
<reference evidence="10 11" key="1">
    <citation type="submission" date="2019-04" db="EMBL/GenBank/DDBJ databases">
        <title>A novel phosphate-accumulating bacterium identified in bioreactor for phosphate removal from wastewater.</title>
        <authorList>
            <person name="Kotlyarov R.Y."/>
            <person name="Beletsky A.V."/>
            <person name="Kallistova A.Y."/>
            <person name="Dorofeev A.G."/>
            <person name="Nikolaev Y.Y."/>
            <person name="Pimenov N.V."/>
            <person name="Ravin N.V."/>
            <person name="Mardanov A.V."/>
        </authorList>
    </citation>
    <scope>NUCLEOTIDE SEQUENCE [LARGE SCALE GENOMIC DNA]</scope>
    <source>
        <strain evidence="10 11">Bin19</strain>
    </source>
</reference>
<keyword evidence="11" id="KW-1185">Reference proteome</keyword>
<protein>
    <submittedName>
        <fullName evidence="10">O-antigen export system, permease protein</fullName>
    </submittedName>
</protein>
<keyword evidence="5 8" id="KW-0812">Transmembrane</keyword>
<keyword evidence="3" id="KW-0813">Transport</keyword>
<keyword evidence="6 8" id="KW-1133">Transmembrane helix</keyword>
<evidence type="ECO:0000313" key="10">
    <source>
        <dbReference type="EMBL" id="TMQ76163.1"/>
    </source>
</evidence>
<feature type="transmembrane region" description="Helical" evidence="8">
    <location>
        <begin position="44"/>
        <end position="71"/>
    </location>
</feature>
<comment type="subcellular location">
    <subcellularLocation>
        <location evidence="1">Cell inner membrane</location>
        <topology evidence="1">Multi-pass membrane protein</topology>
    </subcellularLocation>
</comment>
<proteinExistence type="inferred from homology"/>
<dbReference type="Proteomes" id="UP000306324">
    <property type="component" value="Unassembled WGS sequence"/>
</dbReference>
<evidence type="ECO:0000256" key="5">
    <source>
        <dbReference type="ARBA" id="ARBA00022692"/>
    </source>
</evidence>
<evidence type="ECO:0000256" key="8">
    <source>
        <dbReference type="SAM" id="Phobius"/>
    </source>
</evidence>
<dbReference type="EMBL" id="SWAD01000061">
    <property type="protein sequence ID" value="TMQ76163.1"/>
    <property type="molecule type" value="Genomic_DNA"/>
</dbReference>
<dbReference type="AlphaFoldDB" id="A0A5S4F5Z0"/>
<feature type="domain" description="ABC-2 type transporter transmembrane" evidence="9">
    <location>
        <begin position="16"/>
        <end position="121"/>
    </location>
</feature>
<evidence type="ECO:0000256" key="2">
    <source>
        <dbReference type="ARBA" id="ARBA00007783"/>
    </source>
</evidence>
<dbReference type="GO" id="GO:0140359">
    <property type="term" value="F:ABC-type transporter activity"/>
    <property type="evidence" value="ECO:0007669"/>
    <property type="project" value="InterPro"/>
</dbReference>
<sequence>MISKINLPRAALIFAAFGRGAAEFIIRLILTAAAFVWYGVTPGFASLIFGAASLLPLCLLTVGIGFIVSMVAAIFRDVVNATGLILSGLLVLSPILYPLPRGSLLADANAFNPFTYLINIPRDLVLYGRSHDLAAYLLAALFSLFVFATGWRLFHVAQPHIAERI</sequence>
<keyword evidence="7 8" id="KW-0472">Membrane</keyword>
<evidence type="ECO:0000313" key="11">
    <source>
        <dbReference type="Proteomes" id="UP000306324"/>
    </source>
</evidence>
<feature type="transmembrane region" description="Helical" evidence="8">
    <location>
        <begin position="12"/>
        <end position="38"/>
    </location>
</feature>
<gene>
    <name evidence="10" type="ORF">ACCUM_0041</name>
</gene>
<dbReference type="PANTHER" id="PTHR30413">
    <property type="entry name" value="INNER MEMBRANE TRANSPORT PERMEASE"/>
    <property type="match status" value="1"/>
</dbReference>
<organism evidence="10 11">
    <name type="scientific">Candidatus Accumulibacter phosphatis</name>
    <dbReference type="NCBI Taxonomy" id="327160"/>
    <lineage>
        <taxon>Bacteria</taxon>
        <taxon>Pseudomonadati</taxon>
        <taxon>Pseudomonadota</taxon>
        <taxon>Betaproteobacteria</taxon>
        <taxon>Candidatus Accumulibacter</taxon>
    </lineage>
</organism>
<evidence type="ECO:0000256" key="1">
    <source>
        <dbReference type="ARBA" id="ARBA00004429"/>
    </source>
</evidence>
<evidence type="ECO:0000256" key="4">
    <source>
        <dbReference type="ARBA" id="ARBA00022475"/>
    </source>
</evidence>
<comment type="similarity">
    <text evidence="2">Belongs to the ABC-2 integral membrane protein family.</text>
</comment>
<comment type="caution">
    <text evidence="10">The sequence shown here is derived from an EMBL/GenBank/DDBJ whole genome shotgun (WGS) entry which is preliminary data.</text>
</comment>
<name>A0A5S4F5Z0_9PROT</name>
<evidence type="ECO:0000259" key="9">
    <source>
        <dbReference type="Pfam" id="PF01061"/>
    </source>
</evidence>
<evidence type="ECO:0000256" key="7">
    <source>
        <dbReference type="ARBA" id="ARBA00023136"/>
    </source>
</evidence>
<accession>A0A5S4F5Z0</accession>
<dbReference type="Pfam" id="PF01061">
    <property type="entry name" value="ABC2_membrane"/>
    <property type="match status" value="1"/>
</dbReference>
<dbReference type="GO" id="GO:0015920">
    <property type="term" value="P:lipopolysaccharide transport"/>
    <property type="evidence" value="ECO:0007669"/>
    <property type="project" value="TreeGrafter"/>
</dbReference>
<feature type="transmembrane region" description="Helical" evidence="8">
    <location>
        <begin position="133"/>
        <end position="154"/>
    </location>
</feature>